<dbReference type="RefSeq" id="WP_345284703.1">
    <property type="nucleotide sequence ID" value="NZ_BAABAJ010000012.1"/>
</dbReference>
<proteinExistence type="predicted"/>
<comment type="caution">
    <text evidence="2">The sequence shown here is derived from an EMBL/GenBank/DDBJ whole genome shotgun (WGS) entry which is preliminary data.</text>
</comment>
<dbReference type="EMBL" id="BAABAJ010000012">
    <property type="protein sequence ID" value="GAA3926835.1"/>
    <property type="molecule type" value="Genomic_DNA"/>
</dbReference>
<gene>
    <name evidence="2" type="ORF">GCM10022244_40130</name>
</gene>
<dbReference type="Proteomes" id="UP001501000">
    <property type="component" value="Unassembled WGS sequence"/>
</dbReference>
<keyword evidence="3" id="KW-1185">Reference proteome</keyword>
<evidence type="ECO:0000313" key="3">
    <source>
        <dbReference type="Proteomes" id="UP001501000"/>
    </source>
</evidence>
<evidence type="ECO:0000256" key="1">
    <source>
        <dbReference type="SAM" id="MobiDB-lite"/>
    </source>
</evidence>
<accession>A0ABP7MR73</accession>
<organism evidence="2 3">
    <name type="scientific">Streptomyces gulbargensis</name>
    <dbReference type="NCBI Taxonomy" id="364901"/>
    <lineage>
        <taxon>Bacteria</taxon>
        <taxon>Bacillati</taxon>
        <taxon>Actinomycetota</taxon>
        <taxon>Actinomycetes</taxon>
        <taxon>Kitasatosporales</taxon>
        <taxon>Streptomycetaceae</taxon>
        <taxon>Streptomyces</taxon>
    </lineage>
</organism>
<reference evidence="3" key="1">
    <citation type="journal article" date="2019" name="Int. J. Syst. Evol. Microbiol.">
        <title>The Global Catalogue of Microorganisms (GCM) 10K type strain sequencing project: providing services to taxonomists for standard genome sequencing and annotation.</title>
        <authorList>
            <consortium name="The Broad Institute Genomics Platform"/>
            <consortium name="The Broad Institute Genome Sequencing Center for Infectious Disease"/>
            <person name="Wu L."/>
            <person name="Ma J."/>
        </authorList>
    </citation>
    <scope>NUCLEOTIDE SEQUENCE [LARGE SCALE GENOMIC DNA]</scope>
    <source>
        <strain evidence="3">JCM 16956</strain>
    </source>
</reference>
<sequence length="138" mass="15754">MTMWDVYCPEEDLVVIMLFPTKEAATEAAAEHNSQFSPPHTARWAVHTPGPEDPPLLSEAQREAFQRNESDFAELERHKRSVREAAEARLREADYDPGGPLFCYVCTCSQYLAPPDDEAGVDARCERDFCRHTWMQHA</sequence>
<name>A0ABP7MR73_9ACTN</name>
<evidence type="ECO:0000313" key="2">
    <source>
        <dbReference type="EMBL" id="GAA3926835.1"/>
    </source>
</evidence>
<feature type="region of interest" description="Disordered" evidence="1">
    <location>
        <begin position="29"/>
        <end position="56"/>
    </location>
</feature>
<protein>
    <submittedName>
        <fullName evidence="2">Uncharacterized protein</fullName>
    </submittedName>
</protein>